<evidence type="ECO:0000313" key="1">
    <source>
        <dbReference type="EMBL" id="MDR6726676.1"/>
    </source>
</evidence>
<evidence type="ECO:0008006" key="3">
    <source>
        <dbReference type="Google" id="ProtNLM"/>
    </source>
</evidence>
<sequence length="265" mass="30634">MIVYEREHDFVLTAQQEHGQVAGEMASYWKSDLLADASHFEELVLAAREHDRGWIELDAAPFWNDYSQSPYSFRDFPLRPRFVFYQKGIAEVCVKSVYAGLLCSMMYTELFQNTLGANAHDDDDIREYLNSERKQQSEWIAQLGGGEELQRRLQSDVDIMLFCDQLSLFLCMEEPGTPAARYEFFAEGLGCTFDACGRQPIRAEWISKEKVGLSYVPFTEEFTVVMPYKSVPKASIRKFGLLQAYRRAEWKERKVLITALNQDSH</sequence>
<protein>
    <recommendedName>
        <fullName evidence="3">DUF3891 family protein</fullName>
    </recommendedName>
</protein>
<dbReference type="Proteomes" id="UP001254832">
    <property type="component" value="Unassembled WGS sequence"/>
</dbReference>
<dbReference type="InterPro" id="IPR024992">
    <property type="entry name" value="DUF3891"/>
</dbReference>
<name>A0AAP5HA14_PAEAM</name>
<dbReference type="Pfam" id="PF13030">
    <property type="entry name" value="DUF3891"/>
    <property type="match status" value="1"/>
</dbReference>
<organism evidence="1 2">
    <name type="scientific">Paenibacillus amylolyticus</name>
    <dbReference type="NCBI Taxonomy" id="1451"/>
    <lineage>
        <taxon>Bacteria</taxon>
        <taxon>Bacillati</taxon>
        <taxon>Bacillota</taxon>
        <taxon>Bacilli</taxon>
        <taxon>Bacillales</taxon>
        <taxon>Paenibacillaceae</taxon>
        <taxon>Paenibacillus</taxon>
    </lineage>
</organism>
<gene>
    <name evidence="1" type="ORF">J2W91_005198</name>
</gene>
<reference evidence="1" key="1">
    <citation type="submission" date="2023-07" db="EMBL/GenBank/DDBJ databases">
        <title>Sorghum-associated microbial communities from plants grown in Nebraska, USA.</title>
        <authorList>
            <person name="Schachtman D."/>
        </authorList>
    </citation>
    <scope>NUCLEOTIDE SEQUENCE</scope>
    <source>
        <strain evidence="1">BE80</strain>
    </source>
</reference>
<proteinExistence type="predicted"/>
<dbReference type="RefSeq" id="WP_056698745.1">
    <property type="nucleotide sequence ID" value="NZ_JAVDTR010000019.1"/>
</dbReference>
<dbReference type="AlphaFoldDB" id="A0AAP5HA14"/>
<evidence type="ECO:0000313" key="2">
    <source>
        <dbReference type="Proteomes" id="UP001254832"/>
    </source>
</evidence>
<dbReference type="EMBL" id="JAVDTR010000019">
    <property type="protein sequence ID" value="MDR6726676.1"/>
    <property type="molecule type" value="Genomic_DNA"/>
</dbReference>
<comment type="caution">
    <text evidence="1">The sequence shown here is derived from an EMBL/GenBank/DDBJ whole genome shotgun (WGS) entry which is preliminary data.</text>
</comment>
<accession>A0AAP5HA14</accession>